<feature type="non-terminal residue" evidence="2">
    <location>
        <position position="1"/>
    </location>
</feature>
<accession>A0A6S7JLT1</accession>
<evidence type="ECO:0000313" key="3">
    <source>
        <dbReference type="Proteomes" id="UP001152795"/>
    </source>
</evidence>
<protein>
    <submittedName>
        <fullName evidence="2">Uncharacterized protein</fullName>
    </submittedName>
</protein>
<sequence>QNRSTANETSGSDFHHGKAQIGENNIEDVIQTQEEQDSAQDDDQLDELDPLNEDDQFEELLRRYEPVINAGHRLHPRQAVYNFRINDNLSFD</sequence>
<reference evidence="2" key="1">
    <citation type="submission" date="2020-04" db="EMBL/GenBank/DDBJ databases">
        <authorList>
            <person name="Alioto T."/>
            <person name="Alioto T."/>
            <person name="Gomez Garrido J."/>
        </authorList>
    </citation>
    <scope>NUCLEOTIDE SEQUENCE</scope>
    <source>
        <strain evidence="2">A484AB</strain>
    </source>
</reference>
<name>A0A6S7JLT1_PARCT</name>
<organism evidence="2 3">
    <name type="scientific">Paramuricea clavata</name>
    <name type="common">Red gorgonian</name>
    <name type="synonym">Violescent sea-whip</name>
    <dbReference type="NCBI Taxonomy" id="317549"/>
    <lineage>
        <taxon>Eukaryota</taxon>
        <taxon>Metazoa</taxon>
        <taxon>Cnidaria</taxon>
        <taxon>Anthozoa</taxon>
        <taxon>Octocorallia</taxon>
        <taxon>Malacalcyonacea</taxon>
        <taxon>Plexauridae</taxon>
        <taxon>Paramuricea</taxon>
    </lineage>
</organism>
<evidence type="ECO:0000256" key="1">
    <source>
        <dbReference type="SAM" id="MobiDB-lite"/>
    </source>
</evidence>
<dbReference type="Proteomes" id="UP001152795">
    <property type="component" value="Unassembled WGS sequence"/>
</dbReference>
<proteinExistence type="predicted"/>
<gene>
    <name evidence="2" type="ORF">PACLA_8A014765</name>
</gene>
<evidence type="ECO:0000313" key="2">
    <source>
        <dbReference type="EMBL" id="CAB4031988.1"/>
    </source>
</evidence>
<feature type="compositionally biased region" description="Polar residues" evidence="1">
    <location>
        <begin position="1"/>
        <end position="12"/>
    </location>
</feature>
<dbReference type="AlphaFoldDB" id="A0A6S7JLT1"/>
<feature type="non-terminal residue" evidence="2">
    <location>
        <position position="92"/>
    </location>
</feature>
<keyword evidence="3" id="KW-1185">Reference proteome</keyword>
<feature type="compositionally biased region" description="Acidic residues" evidence="1">
    <location>
        <begin position="34"/>
        <end position="54"/>
    </location>
</feature>
<comment type="caution">
    <text evidence="2">The sequence shown here is derived from an EMBL/GenBank/DDBJ whole genome shotgun (WGS) entry which is preliminary data.</text>
</comment>
<feature type="region of interest" description="Disordered" evidence="1">
    <location>
        <begin position="1"/>
        <end position="54"/>
    </location>
</feature>
<dbReference type="EMBL" id="CACRXK020018030">
    <property type="protein sequence ID" value="CAB4031988.1"/>
    <property type="molecule type" value="Genomic_DNA"/>
</dbReference>